<evidence type="ECO:0000256" key="1">
    <source>
        <dbReference type="SAM" id="MobiDB-lite"/>
    </source>
</evidence>
<sequence>MARPDPCITPTRDGRRPSGVRASLSPLWSGAVTLLALAAPLLARADPSPWVSVCPSQPASALRQVTVFDGPPEELASLVPEPDAQGRDSWPLAYVYQAGRQVWVHCQYQDQTRRVLQLPEPVRHCHFLPKRRGQAEAQLRCTPAVAVVERKAG</sequence>
<reference evidence="2" key="1">
    <citation type="submission" date="2020-12" db="EMBL/GenBank/DDBJ databases">
        <title>The genome sequence of Inhella sp. 1Y17.</title>
        <authorList>
            <person name="Liu Y."/>
        </authorList>
    </citation>
    <scope>NUCLEOTIDE SEQUENCE</scope>
    <source>
        <strain evidence="2">1Y17</strain>
    </source>
</reference>
<name>A0A931J013_9BURK</name>
<dbReference type="AlphaFoldDB" id="A0A931J013"/>
<dbReference type="Proteomes" id="UP000613266">
    <property type="component" value="Unassembled WGS sequence"/>
</dbReference>
<evidence type="ECO:0000313" key="3">
    <source>
        <dbReference type="Proteomes" id="UP000613266"/>
    </source>
</evidence>
<protein>
    <submittedName>
        <fullName evidence="2">Uncharacterized protein</fullName>
    </submittedName>
</protein>
<accession>A0A931J013</accession>
<dbReference type="RefSeq" id="WP_198110659.1">
    <property type="nucleotide sequence ID" value="NZ_JAEDAK010000005.1"/>
</dbReference>
<dbReference type="InterPro" id="IPR049973">
    <property type="entry name" value="STY0301-like"/>
</dbReference>
<proteinExistence type="predicted"/>
<organism evidence="2 3">
    <name type="scientific">Inhella proteolytica</name>
    <dbReference type="NCBI Taxonomy" id="2795029"/>
    <lineage>
        <taxon>Bacteria</taxon>
        <taxon>Pseudomonadati</taxon>
        <taxon>Pseudomonadota</taxon>
        <taxon>Betaproteobacteria</taxon>
        <taxon>Burkholderiales</taxon>
        <taxon>Sphaerotilaceae</taxon>
        <taxon>Inhella</taxon>
    </lineage>
</organism>
<dbReference type="EMBL" id="JAEDAK010000005">
    <property type="protein sequence ID" value="MBH9576966.1"/>
    <property type="molecule type" value="Genomic_DNA"/>
</dbReference>
<gene>
    <name evidence="2" type="ORF">I7X39_08620</name>
</gene>
<comment type="caution">
    <text evidence="2">The sequence shown here is derived from an EMBL/GenBank/DDBJ whole genome shotgun (WGS) entry which is preliminary data.</text>
</comment>
<dbReference type="NCBIfam" id="NF042415">
    <property type="entry name" value="STY0301_fam"/>
    <property type="match status" value="1"/>
</dbReference>
<feature type="region of interest" description="Disordered" evidence="1">
    <location>
        <begin position="1"/>
        <end position="20"/>
    </location>
</feature>
<keyword evidence="3" id="KW-1185">Reference proteome</keyword>
<evidence type="ECO:0000313" key="2">
    <source>
        <dbReference type="EMBL" id="MBH9576966.1"/>
    </source>
</evidence>